<sequence>MRYIGPYFRMNKLSYKEVNGQLFHLSKEAIRTLVLESKCGLVDSIKNYKKLSSNFDITTSSNFSPLLCIYRKSSPNYIHSKNYNGFDEESFKKDISPITNALLTTSVLNLSTYYSRFKGIDEKLYSYSKAYKTLAKNQLKFYSQNLRSNEGVFIEKRNLSENNYKGFNLVDKNNKFRFSDQAFMMVSYNLYSMMYEEDDLSEDYKKFSLEILQTLIEFKEKIYDSSFEEICKVLTAINMFYSNSKNKDAQVLIIDLTDFLINKFDDKDYYVESLDYTSLFSINLILSYKNTNIITFKDKSKEINSKLSSLYDEEKEVFLKLTSKKELKYSCFDIVFYFLAIYIYSKEDDRENEYKSMISSLYKKYFIGSGLITSWPDAPTLDEAERYRGLTFSSSDMLDEGFFRTTTTPTPSSLGVAPIFRRNISYSKKKNTFSNSSSSFDSFKNLFIYQLIIFLFRDDFLKEVSLIKLEAPLRSSEKSSSNDTDINIESSLKVQENEDDRIEEENLSNEDLSNSEEI</sequence>
<feature type="region of interest" description="Disordered" evidence="1">
    <location>
        <begin position="476"/>
        <end position="518"/>
    </location>
</feature>
<keyword evidence="3" id="KW-1185">Reference proteome</keyword>
<evidence type="ECO:0000313" key="2">
    <source>
        <dbReference type="EMBL" id="TGY41337.1"/>
    </source>
</evidence>
<organism evidence="2 3">
    <name type="scientific">Clostridium sartagoforme</name>
    <dbReference type="NCBI Taxonomy" id="84031"/>
    <lineage>
        <taxon>Bacteria</taxon>
        <taxon>Bacillati</taxon>
        <taxon>Bacillota</taxon>
        <taxon>Clostridia</taxon>
        <taxon>Eubacteriales</taxon>
        <taxon>Clostridiaceae</taxon>
        <taxon>Clostridium</taxon>
    </lineage>
</organism>
<name>A0A4S2DGW5_9CLOT</name>
<gene>
    <name evidence="2" type="ORF">E5347_12705</name>
</gene>
<proteinExistence type="predicted"/>
<evidence type="ECO:0000313" key="3">
    <source>
        <dbReference type="Proteomes" id="UP000306888"/>
    </source>
</evidence>
<dbReference type="RefSeq" id="WP_136007603.1">
    <property type="nucleotide sequence ID" value="NZ_SRYR01000008.1"/>
</dbReference>
<evidence type="ECO:0000256" key="1">
    <source>
        <dbReference type="SAM" id="MobiDB-lite"/>
    </source>
</evidence>
<protein>
    <submittedName>
        <fullName evidence="2">Uncharacterized protein</fullName>
    </submittedName>
</protein>
<accession>A0A4S2DGW5</accession>
<dbReference type="Proteomes" id="UP000306888">
    <property type="component" value="Unassembled WGS sequence"/>
</dbReference>
<feature type="compositionally biased region" description="Polar residues" evidence="1">
    <location>
        <begin position="478"/>
        <end position="494"/>
    </location>
</feature>
<dbReference type="EMBL" id="SRYR01000008">
    <property type="protein sequence ID" value="TGY41337.1"/>
    <property type="molecule type" value="Genomic_DNA"/>
</dbReference>
<dbReference type="OrthoDB" id="1949729at2"/>
<reference evidence="2 3" key="1">
    <citation type="submission" date="2019-04" db="EMBL/GenBank/DDBJ databases">
        <title>Microbes associate with the intestines of laboratory mice.</title>
        <authorList>
            <person name="Navarre W."/>
            <person name="Wong E."/>
            <person name="Huang K."/>
            <person name="Tropini C."/>
            <person name="Ng K."/>
            <person name="Yu B."/>
        </authorList>
    </citation>
    <scope>NUCLEOTIDE SEQUENCE [LARGE SCALE GENOMIC DNA]</scope>
    <source>
        <strain evidence="2 3">NM50_B9-20</strain>
    </source>
</reference>
<dbReference type="AlphaFoldDB" id="A0A4S2DGW5"/>
<feature type="compositionally biased region" description="Acidic residues" evidence="1">
    <location>
        <begin position="497"/>
        <end position="518"/>
    </location>
</feature>
<comment type="caution">
    <text evidence="2">The sequence shown here is derived from an EMBL/GenBank/DDBJ whole genome shotgun (WGS) entry which is preliminary data.</text>
</comment>